<keyword evidence="5" id="KW-1185">Reference proteome</keyword>
<sequence>MRQIIKFGFILGLMASSNAFSADPVEGLYLNLLGQISHASSPDINFTINNVASLGSIQLGPVGGGMGTALGYKIKNFRVEGEFLFNINNYGSLKSGSCTLISPKVLGPEGVCPDAFVQTGLGFNGNVIGLYGLVNAYYDFQFTNDSGDNSNFVPYLGAGFGGAMIRHHASFQSNNQCITLGTCAPIINESFNTSNTGFAAQGIVGFYYYLDDFTTLGLDFRYVSTLNFNKNNTSSNAVDDTFGISTINITANFALTKAD</sequence>
<dbReference type="AlphaFoldDB" id="A0A0W0RUX1"/>
<evidence type="ECO:0000313" key="4">
    <source>
        <dbReference type="EMBL" id="KTC74921.1"/>
    </source>
</evidence>
<dbReference type="InterPro" id="IPR011250">
    <property type="entry name" value="OMP/PagP_B-barrel"/>
</dbReference>
<dbReference type="PATRIC" id="fig|447.4.peg.983"/>
<dbReference type="Pfam" id="PF13505">
    <property type="entry name" value="OMP_b-brl"/>
    <property type="match status" value="1"/>
</dbReference>
<dbReference type="OrthoDB" id="5647185at2"/>
<name>A0A0W0RUX1_LEGBO</name>
<feature type="domain" description="Outer membrane protein beta-barrel" evidence="3">
    <location>
        <begin position="8"/>
        <end position="233"/>
    </location>
</feature>
<reference evidence="4 5" key="1">
    <citation type="submission" date="2015-11" db="EMBL/GenBank/DDBJ databases">
        <title>Genomic analysis of 38 Legionella species identifies large and diverse effector repertoires.</title>
        <authorList>
            <person name="Burstein D."/>
            <person name="Amaro F."/>
            <person name="Zusman T."/>
            <person name="Lifshitz Z."/>
            <person name="Cohen O."/>
            <person name="Gilbert J.A."/>
            <person name="Pupko T."/>
            <person name="Shuman H.A."/>
            <person name="Segal G."/>
        </authorList>
    </citation>
    <scope>NUCLEOTIDE SEQUENCE [LARGE SCALE GENOMIC DNA]</scope>
    <source>
        <strain evidence="4 5">WIGA</strain>
    </source>
</reference>
<dbReference type="SUPFAM" id="SSF56925">
    <property type="entry name" value="OMPA-like"/>
    <property type="match status" value="1"/>
</dbReference>
<evidence type="ECO:0000256" key="1">
    <source>
        <dbReference type="ARBA" id="ARBA00022729"/>
    </source>
</evidence>
<organism evidence="4 5">
    <name type="scientific">Legionella bozemanae</name>
    <name type="common">Fluoribacter bozemanae</name>
    <dbReference type="NCBI Taxonomy" id="447"/>
    <lineage>
        <taxon>Bacteria</taxon>
        <taxon>Pseudomonadati</taxon>
        <taxon>Pseudomonadota</taxon>
        <taxon>Gammaproteobacteria</taxon>
        <taxon>Legionellales</taxon>
        <taxon>Legionellaceae</taxon>
        <taxon>Legionella</taxon>
    </lineage>
</organism>
<keyword evidence="1 2" id="KW-0732">Signal</keyword>
<evidence type="ECO:0000313" key="5">
    <source>
        <dbReference type="Proteomes" id="UP000054695"/>
    </source>
</evidence>
<dbReference type="EMBL" id="LNXU01000012">
    <property type="protein sequence ID" value="KTC74921.1"/>
    <property type="molecule type" value="Genomic_DNA"/>
</dbReference>
<protein>
    <recommendedName>
        <fullName evidence="3">Outer membrane protein beta-barrel domain-containing protein</fullName>
    </recommendedName>
</protein>
<dbReference type="InterPro" id="IPR027385">
    <property type="entry name" value="Beta-barrel_OMP"/>
</dbReference>
<comment type="caution">
    <text evidence="4">The sequence shown here is derived from an EMBL/GenBank/DDBJ whole genome shotgun (WGS) entry which is preliminary data.</text>
</comment>
<dbReference type="STRING" id="447.Lboz_0908"/>
<proteinExistence type="predicted"/>
<gene>
    <name evidence="4" type="ORF">Lboz_0908</name>
</gene>
<dbReference type="Gene3D" id="2.40.160.20">
    <property type="match status" value="1"/>
</dbReference>
<dbReference type="RefSeq" id="WP_058458599.1">
    <property type="nucleotide sequence ID" value="NZ_CAAAIY010000004.1"/>
</dbReference>
<feature type="signal peptide" evidence="2">
    <location>
        <begin position="1"/>
        <end position="21"/>
    </location>
</feature>
<evidence type="ECO:0000256" key="2">
    <source>
        <dbReference type="SAM" id="SignalP"/>
    </source>
</evidence>
<feature type="chain" id="PRO_5006911299" description="Outer membrane protein beta-barrel domain-containing protein" evidence="2">
    <location>
        <begin position="22"/>
        <end position="259"/>
    </location>
</feature>
<accession>A0A0W0RUX1</accession>
<evidence type="ECO:0000259" key="3">
    <source>
        <dbReference type="Pfam" id="PF13505"/>
    </source>
</evidence>
<dbReference type="Proteomes" id="UP000054695">
    <property type="component" value="Unassembled WGS sequence"/>
</dbReference>